<sequence length="157" mass="16747">MCSVSQYYSNWNQISFFGGTPFAADASGNSRWREPQPAAPWNGTFQATYFGPICPSGIAIDDLADIAIWSYGAGVASKDIIFVSYNYRAGALRFFSNPDLTVHENIAAFGGDPDHISAIGQSFGAAVTYHIVNSNLTADLGIVNAISESGVRSPNDP</sequence>
<dbReference type="InterPro" id="IPR050309">
    <property type="entry name" value="Type-B_Carboxylest/Lipase"/>
</dbReference>
<dbReference type="InterPro" id="IPR029058">
    <property type="entry name" value="AB_hydrolase_fold"/>
</dbReference>
<keyword evidence="3" id="KW-1185">Reference proteome</keyword>
<reference evidence="2 3" key="1">
    <citation type="journal article" date="2014" name="Genome Announc.">
        <title>Draft genome sequence of Sclerotinia borealis, a psychrophilic plant pathogenic fungus.</title>
        <authorList>
            <person name="Mardanov A.V."/>
            <person name="Beletsky A.V."/>
            <person name="Kadnikov V.V."/>
            <person name="Ignatov A.N."/>
            <person name="Ravin N.V."/>
        </authorList>
    </citation>
    <scope>NUCLEOTIDE SEQUENCE [LARGE SCALE GENOMIC DNA]</scope>
    <source>
        <strain evidence="3">F-4157</strain>
    </source>
</reference>
<evidence type="ECO:0000313" key="3">
    <source>
        <dbReference type="Proteomes" id="UP000019487"/>
    </source>
</evidence>
<dbReference type="HOGENOM" id="CLU_1678960_0_0_1"/>
<feature type="domain" description="Carboxylesterase type B" evidence="1">
    <location>
        <begin position="11"/>
        <end position="60"/>
    </location>
</feature>
<dbReference type="OrthoDB" id="408631at2759"/>
<dbReference type="EMBL" id="AYSA01000058">
    <property type="protein sequence ID" value="ESZ97956.1"/>
    <property type="molecule type" value="Genomic_DNA"/>
</dbReference>
<proteinExistence type="predicted"/>
<dbReference type="STRING" id="1432307.W9CQ42"/>
<name>W9CQ42_SCLBF</name>
<feature type="domain" description="Carboxylesterase type B" evidence="1">
    <location>
        <begin position="76"/>
        <end position="151"/>
    </location>
</feature>
<organism evidence="2 3">
    <name type="scientific">Sclerotinia borealis (strain F-4128)</name>
    <dbReference type="NCBI Taxonomy" id="1432307"/>
    <lineage>
        <taxon>Eukaryota</taxon>
        <taxon>Fungi</taxon>
        <taxon>Dikarya</taxon>
        <taxon>Ascomycota</taxon>
        <taxon>Pezizomycotina</taxon>
        <taxon>Leotiomycetes</taxon>
        <taxon>Helotiales</taxon>
        <taxon>Sclerotiniaceae</taxon>
        <taxon>Sclerotinia</taxon>
    </lineage>
</organism>
<dbReference type="Pfam" id="PF00135">
    <property type="entry name" value="COesterase"/>
    <property type="match status" value="2"/>
</dbReference>
<evidence type="ECO:0000259" key="1">
    <source>
        <dbReference type="Pfam" id="PF00135"/>
    </source>
</evidence>
<dbReference type="PANTHER" id="PTHR11559">
    <property type="entry name" value="CARBOXYLESTERASE"/>
    <property type="match status" value="1"/>
</dbReference>
<dbReference type="AlphaFoldDB" id="W9CQ42"/>
<dbReference type="Gene3D" id="3.40.50.1820">
    <property type="entry name" value="alpha/beta hydrolase"/>
    <property type="match status" value="2"/>
</dbReference>
<evidence type="ECO:0000313" key="2">
    <source>
        <dbReference type="EMBL" id="ESZ97956.1"/>
    </source>
</evidence>
<comment type="caution">
    <text evidence="2">The sequence shown here is derived from an EMBL/GenBank/DDBJ whole genome shotgun (WGS) entry which is preliminary data.</text>
</comment>
<dbReference type="Proteomes" id="UP000019487">
    <property type="component" value="Unassembled WGS sequence"/>
</dbReference>
<dbReference type="InterPro" id="IPR002018">
    <property type="entry name" value="CarbesteraseB"/>
</dbReference>
<protein>
    <submittedName>
        <fullName evidence="2">Carboxylesterase</fullName>
    </submittedName>
</protein>
<accession>W9CQ42</accession>
<gene>
    <name evidence="2" type="ORF">SBOR_1627</name>
</gene>
<dbReference type="SUPFAM" id="SSF53474">
    <property type="entry name" value="alpha/beta-Hydrolases"/>
    <property type="match status" value="1"/>
</dbReference>